<reference evidence="3" key="1">
    <citation type="submission" date="2016-11" db="UniProtKB">
        <authorList>
            <consortium name="WormBaseParasite"/>
        </authorList>
    </citation>
    <scope>IDENTIFICATION</scope>
</reference>
<evidence type="ECO:0000313" key="2">
    <source>
        <dbReference type="Proteomes" id="UP000095283"/>
    </source>
</evidence>
<dbReference type="WBParaSite" id="Hba_18146">
    <property type="protein sequence ID" value="Hba_18146"/>
    <property type="gene ID" value="Hba_18146"/>
</dbReference>
<evidence type="ECO:0000256" key="1">
    <source>
        <dbReference type="SAM" id="MobiDB-lite"/>
    </source>
</evidence>
<dbReference type="Proteomes" id="UP000095283">
    <property type="component" value="Unplaced"/>
</dbReference>
<accession>A0A1I7XK61</accession>
<feature type="compositionally biased region" description="Low complexity" evidence="1">
    <location>
        <begin position="13"/>
        <end position="26"/>
    </location>
</feature>
<feature type="region of interest" description="Disordered" evidence="1">
    <location>
        <begin position="13"/>
        <end position="32"/>
    </location>
</feature>
<dbReference type="Gene3D" id="3.30.160.60">
    <property type="entry name" value="Classic Zinc Finger"/>
    <property type="match status" value="1"/>
</dbReference>
<dbReference type="AlphaFoldDB" id="A0A1I7XK61"/>
<proteinExistence type="predicted"/>
<sequence length="155" mass="18135">MHYFNLLLQLSSSDSGVSSASSSGLSTPLMKRKSRTSHKKAYCMICNVFIYKEGKRSQGPRRHVLQHHVRRPLYQCPHCSHSSFYDKHHVTSHMRRLHRDTSNSLVNRTSEFEEEIKKWYHVWLNNFISKLLSGSSQNSIYNFGYNHAIQLYSSQ</sequence>
<name>A0A1I7XK61_HETBA</name>
<protein>
    <submittedName>
        <fullName evidence="3">C2H2-type domain-containing protein</fullName>
    </submittedName>
</protein>
<evidence type="ECO:0000313" key="3">
    <source>
        <dbReference type="WBParaSite" id="Hba_18146"/>
    </source>
</evidence>
<organism evidence="2 3">
    <name type="scientific">Heterorhabditis bacteriophora</name>
    <name type="common">Entomopathogenic nematode worm</name>
    <dbReference type="NCBI Taxonomy" id="37862"/>
    <lineage>
        <taxon>Eukaryota</taxon>
        <taxon>Metazoa</taxon>
        <taxon>Ecdysozoa</taxon>
        <taxon>Nematoda</taxon>
        <taxon>Chromadorea</taxon>
        <taxon>Rhabditida</taxon>
        <taxon>Rhabditina</taxon>
        <taxon>Rhabditomorpha</taxon>
        <taxon>Strongyloidea</taxon>
        <taxon>Heterorhabditidae</taxon>
        <taxon>Heterorhabditis</taxon>
    </lineage>
</organism>
<keyword evidence="2" id="KW-1185">Reference proteome</keyword>